<feature type="region of interest" description="Disordered" evidence="1">
    <location>
        <begin position="1"/>
        <end position="22"/>
    </location>
</feature>
<evidence type="ECO:0000256" key="1">
    <source>
        <dbReference type="SAM" id="MobiDB-lite"/>
    </source>
</evidence>
<organism evidence="2 3">
    <name type="scientific">Methanoculleus bourgensis</name>
    <dbReference type="NCBI Taxonomy" id="83986"/>
    <lineage>
        <taxon>Archaea</taxon>
        <taxon>Methanobacteriati</taxon>
        <taxon>Methanobacteriota</taxon>
        <taxon>Stenosarchaea group</taxon>
        <taxon>Methanomicrobia</taxon>
        <taxon>Methanomicrobiales</taxon>
        <taxon>Methanomicrobiaceae</taxon>
        <taxon>Methanoculleus</taxon>
    </lineage>
</organism>
<dbReference type="KEGG" id="mema:MMAB1_2801"/>
<dbReference type="EMBL" id="LT158599">
    <property type="protein sequence ID" value="CVK34014.1"/>
    <property type="molecule type" value="Genomic_DNA"/>
</dbReference>
<name>A0A0X3BR66_9EURY</name>
<sequence>MGEYFAVTERERERDRPHHETQVPERILTGWDTVYRSTPENHAGMTLIWPKRSSRVSLWTTPAALRNTWQNPV</sequence>
<accession>A0A0X3BR66</accession>
<dbReference type="Proteomes" id="UP000069850">
    <property type="component" value="Chromosome 1"/>
</dbReference>
<gene>
    <name evidence="2" type="ORF">MMAB1_2801</name>
</gene>
<evidence type="ECO:0000313" key="3">
    <source>
        <dbReference type="Proteomes" id="UP000069850"/>
    </source>
</evidence>
<reference evidence="2 3" key="1">
    <citation type="submission" date="2016-01" db="EMBL/GenBank/DDBJ databases">
        <authorList>
            <person name="Manzoor S."/>
        </authorList>
    </citation>
    <scope>NUCLEOTIDE SEQUENCE [LARGE SCALE GENOMIC DNA]</scope>
    <source>
        <strain evidence="2">Methanoculleus sp MAB1</strain>
    </source>
</reference>
<protein>
    <submittedName>
        <fullName evidence="2">Uncharacterized protein</fullName>
    </submittedName>
</protein>
<evidence type="ECO:0000313" key="2">
    <source>
        <dbReference type="EMBL" id="CVK34014.1"/>
    </source>
</evidence>
<feature type="compositionally biased region" description="Basic and acidic residues" evidence="1">
    <location>
        <begin position="8"/>
        <end position="22"/>
    </location>
</feature>
<proteinExistence type="predicted"/>
<dbReference type="AlphaFoldDB" id="A0A0X3BR66"/>